<evidence type="ECO:0008006" key="5">
    <source>
        <dbReference type="Google" id="ProtNLM"/>
    </source>
</evidence>
<protein>
    <recommendedName>
        <fullName evidence="5">Dynein heavy chain C-terminal domain-containing protein</fullName>
    </recommendedName>
</protein>
<dbReference type="PANTHER" id="PTHR46961">
    <property type="entry name" value="DYNEIN HEAVY CHAIN 1, AXONEMAL-LIKE PROTEIN"/>
    <property type="match status" value="1"/>
</dbReference>
<feature type="domain" description="Dynein heavy chain AAA lid" evidence="1">
    <location>
        <begin position="1"/>
        <end position="87"/>
    </location>
</feature>
<reference evidence="3 4" key="1">
    <citation type="submission" date="2018-08" db="EMBL/GenBank/DDBJ databases">
        <title>Aphanomyces genome sequencing and annotation.</title>
        <authorList>
            <person name="Minardi D."/>
            <person name="Oidtmann B."/>
            <person name="Van Der Giezen M."/>
            <person name="Studholme D.J."/>
        </authorList>
    </citation>
    <scope>NUCLEOTIDE SEQUENCE [LARGE SCALE GENOMIC DNA]</scope>
    <source>
        <strain evidence="3 4">Sv</strain>
    </source>
</reference>
<dbReference type="Gene3D" id="1.20.1270.280">
    <property type="match status" value="1"/>
</dbReference>
<dbReference type="InterPro" id="IPR026983">
    <property type="entry name" value="DHC"/>
</dbReference>
<dbReference type="GO" id="GO:0007018">
    <property type="term" value="P:microtubule-based movement"/>
    <property type="evidence" value="ECO:0007669"/>
    <property type="project" value="InterPro"/>
</dbReference>
<dbReference type="FunFam" id="3.10.490.20:FF:000010">
    <property type="entry name" value="Dynein heavy chain, putative"/>
    <property type="match status" value="1"/>
</dbReference>
<dbReference type="InterPro" id="IPR041228">
    <property type="entry name" value="Dynein_C"/>
</dbReference>
<dbReference type="EMBL" id="QUTG01002586">
    <property type="protein sequence ID" value="RHY95605.1"/>
    <property type="molecule type" value="Genomic_DNA"/>
</dbReference>
<dbReference type="GO" id="GO:0045505">
    <property type="term" value="F:dynein intermediate chain binding"/>
    <property type="evidence" value="ECO:0007669"/>
    <property type="project" value="InterPro"/>
</dbReference>
<gene>
    <name evidence="3" type="ORF">DYB35_002790</name>
</gene>
<evidence type="ECO:0000313" key="4">
    <source>
        <dbReference type="Proteomes" id="UP000285712"/>
    </source>
</evidence>
<dbReference type="GO" id="GO:0030286">
    <property type="term" value="C:dynein complex"/>
    <property type="evidence" value="ECO:0007669"/>
    <property type="project" value="InterPro"/>
</dbReference>
<dbReference type="Pfam" id="PF18199">
    <property type="entry name" value="Dynein_C"/>
    <property type="match status" value="1"/>
</dbReference>
<feature type="domain" description="Dynein heavy chain C-terminal" evidence="2">
    <location>
        <begin position="94"/>
        <end position="410"/>
    </location>
</feature>
<dbReference type="PANTHER" id="PTHR46961:SF19">
    <property type="entry name" value="DYNEIN HEAVY CHAIN 5, AXONEMAL"/>
    <property type="match status" value="1"/>
</dbReference>
<dbReference type="Pfam" id="PF18198">
    <property type="entry name" value="AAA_lid_11"/>
    <property type="match status" value="1"/>
</dbReference>
<dbReference type="Proteomes" id="UP000285712">
    <property type="component" value="Unassembled WGS sequence"/>
</dbReference>
<evidence type="ECO:0000313" key="3">
    <source>
        <dbReference type="EMBL" id="RHY95605.1"/>
    </source>
</evidence>
<dbReference type="Gene3D" id="3.10.490.20">
    <property type="match status" value="1"/>
</dbReference>
<dbReference type="GO" id="GO:0051959">
    <property type="term" value="F:dynein light intermediate chain binding"/>
    <property type="evidence" value="ECO:0007669"/>
    <property type="project" value="InterPro"/>
</dbReference>
<dbReference type="InterPro" id="IPR041658">
    <property type="entry name" value="AAA_lid_11"/>
</dbReference>
<name>A0A3R7B2B6_APHAT</name>
<evidence type="ECO:0000259" key="2">
    <source>
        <dbReference type="Pfam" id="PF18199"/>
    </source>
</evidence>
<dbReference type="InterPro" id="IPR042219">
    <property type="entry name" value="AAA_lid_11_sf"/>
</dbReference>
<organism evidence="3 4">
    <name type="scientific">Aphanomyces astaci</name>
    <name type="common">Crayfish plague agent</name>
    <dbReference type="NCBI Taxonomy" id="112090"/>
    <lineage>
        <taxon>Eukaryota</taxon>
        <taxon>Sar</taxon>
        <taxon>Stramenopiles</taxon>
        <taxon>Oomycota</taxon>
        <taxon>Saprolegniomycetes</taxon>
        <taxon>Saprolegniales</taxon>
        <taxon>Verrucalvaceae</taxon>
        <taxon>Aphanomyces</taxon>
    </lineage>
</organism>
<comment type="caution">
    <text evidence="3">The sequence shown here is derived from an EMBL/GenBank/DDBJ whole genome shotgun (WGS) entry which is preliminary data.</text>
</comment>
<evidence type="ECO:0000259" key="1">
    <source>
        <dbReference type="Pfam" id="PF18198"/>
    </source>
</evidence>
<dbReference type="AlphaFoldDB" id="A0A3R7B2B6"/>
<proteinExistence type="predicted"/>
<sequence>MVSEVQYGGKITDNLDRRMFNYYCEWCVQSEACNPSFSYNPGEPILRIPNDFNYRIPVAETIDDYRNFCHSLPDVDSPEIFGLHPNADLTYRVKEVNLLLGTLGETQPKGGGGSSGVSREDVVCDKAKELSDRLPEDYIEDDYKAKIQRLGGLTIPLNIFLYQEIQRLQRVISKVRTMLSQLQMAIRGEVVMTEELSWTLNAIFDAKVPPSWLRTSVGDEFSWILPTLGLWFSSLLSRDEQSRNWLNTRRPNCFWLTGFFNPQGMLTAMKQEVTRKHSKTDKWALDDVVYHTEVTTFERAEQVRTPPAEGILIYGLFLDGATWSKADGTLVESEPKKLFTSLPVLHVNSMSKDLELKSRKELYGSIGPFECPCYKYPMRTDRYIIFMVTMKCPQNRPPRHWGLRGVALLCNTE</sequence>
<accession>A0A3R7B2B6</accession>
<dbReference type="Gene3D" id="1.10.8.720">
    <property type="entry name" value="Region D6 of dynein motor"/>
    <property type="match status" value="1"/>
</dbReference>
<dbReference type="InterPro" id="IPR043160">
    <property type="entry name" value="Dynein_C_barrel"/>
</dbReference>